<evidence type="ECO:0000256" key="4">
    <source>
        <dbReference type="ARBA" id="ARBA00017654"/>
    </source>
</evidence>
<evidence type="ECO:0000256" key="3">
    <source>
        <dbReference type="ARBA" id="ARBA00012461"/>
    </source>
</evidence>
<keyword evidence="5 13" id="KW-0808">Transferase</keyword>
<dbReference type="SUPFAM" id="SSF53448">
    <property type="entry name" value="Nucleotide-diphospho-sugar transferases"/>
    <property type="match status" value="1"/>
</dbReference>
<dbReference type="GO" id="GO:0046872">
    <property type="term" value="F:metal ion binding"/>
    <property type="evidence" value="ECO:0007669"/>
    <property type="project" value="UniProtKB-KW"/>
</dbReference>
<dbReference type="PANTHER" id="PTHR43532:SF1">
    <property type="entry name" value="GLUCOSE-1-PHOSPHATE THYMIDYLYLTRANSFERASE 1"/>
    <property type="match status" value="1"/>
</dbReference>
<keyword evidence="7" id="KW-0479">Metal-binding</keyword>
<evidence type="ECO:0000313" key="13">
    <source>
        <dbReference type="EMBL" id="PJF45667.1"/>
    </source>
</evidence>
<evidence type="ECO:0000256" key="10">
    <source>
        <dbReference type="ARBA" id="ARBA00032598"/>
    </source>
</evidence>
<comment type="caution">
    <text evidence="13">The sequence shown here is derived from an EMBL/GenBank/DDBJ whole genome shotgun (WGS) entry which is preliminary data.</text>
</comment>
<dbReference type="Proteomes" id="UP000230790">
    <property type="component" value="Unassembled WGS sequence"/>
</dbReference>
<protein>
    <recommendedName>
        <fullName evidence="4">Glucose-1-phosphate thymidylyltransferase</fullName>
        <ecNumber evidence="3">2.7.7.24</ecNumber>
    </recommendedName>
    <alternativeName>
        <fullName evidence="10">dTDP-glucose pyrophosphorylase</fullName>
    </alternativeName>
    <alternativeName>
        <fullName evidence="9">dTDP-glucose synthase</fullName>
    </alternativeName>
</protein>
<evidence type="ECO:0000256" key="9">
    <source>
        <dbReference type="ARBA" id="ARBA00032492"/>
    </source>
</evidence>
<dbReference type="EC" id="2.7.7.24" evidence="3"/>
<keyword evidence="6" id="KW-0548">Nucleotidyltransferase</keyword>
<evidence type="ECO:0000256" key="2">
    <source>
        <dbReference type="ARBA" id="ARBA00010480"/>
    </source>
</evidence>
<feature type="domain" description="Nucleotidyl transferase" evidence="12">
    <location>
        <begin position="1"/>
        <end position="147"/>
    </location>
</feature>
<comment type="similarity">
    <text evidence="2">Belongs to the glucose-1-phosphate thymidylyltransferase family.</text>
</comment>
<evidence type="ECO:0000256" key="8">
    <source>
        <dbReference type="ARBA" id="ARBA00022842"/>
    </source>
</evidence>
<dbReference type="PANTHER" id="PTHR43532">
    <property type="entry name" value="GLUCOSE-1-PHOSPHATE THYMIDYLYLTRANSFERASE"/>
    <property type="match status" value="1"/>
</dbReference>
<dbReference type="EMBL" id="PGTN01000869">
    <property type="protein sequence ID" value="PJF45667.1"/>
    <property type="molecule type" value="Genomic_DNA"/>
</dbReference>
<evidence type="ECO:0000259" key="12">
    <source>
        <dbReference type="Pfam" id="PF00483"/>
    </source>
</evidence>
<dbReference type="Pfam" id="PF00483">
    <property type="entry name" value="NTP_transferase"/>
    <property type="match status" value="1"/>
</dbReference>
<dbReference type="InterPro" id="IPR005907">
    <property type="entry name" value="G1P_thy_trans_s"/>
</dbReference>
<dbReference type="InterPro" id="IPR029044">
    <property type="entry name" value="Nucleotide-diphossugar_trans"/>
</dbReference>
<dbReference type="AlphaFoldDB" id="A0A2M8Q778"/>
<keyword evidence="8" id="KW-0460">Magnesium</keyword>
<feature type="non-terminal residue" evidence="13">
    <location>
        <position position="1"/>
    </location>
</feature>
<evidence type="ECO:0000313" key="14">
    <source>
        <dbReference type="Proteomes" id="UP000230790"/>
    </source>
</evidence>
<organism evidence="13 14">
    <name type="scientific">Candidatus Thermofonsia Clade 3 bacterium</name>
    <dbReference type="NCBI Taxonomy" id="2364212"/>
    <lineage>
        <taxon>Bacteria</taxon>
        <taxon>Bacillati</taxon>
        <taxon>Chloroflexota</taxon>
        <taxon>Candidatus Thermofontia</taxon>
        <taxon>Candidatus Thermofonsia Clade 3</taxon>
    </lineage>
</organism>
<feature type="non-terminal residue" evidence="13">
    <location>
        <position position="147"/>
    </location>
</feature>
<sequence>TYIQQEAPLGLAHAVKISRDFLGDERFVMFLGDNVIQGGISGLIREFASSDWNSQIVLTEVDQPQHYGVAELDERGAIVRLIEKPRNPPSNLALVGIYMFDHNIFTAVNNIKPSWRGELEITDAIQWLIEHGFSVHPYIHRGWWIDT</sequence>
<accession>A0A2M8Q778</accession>
<evidence type="ECO:0000256" key="11">
    <source>
        <dbReference type="ARBA" id="ARBA00049336"/>
    </source>
</evidence>
<evidence type="ECO:0000256" key="5">
    <source>
        <dbReference type="ARBA" id="ARBA00022679"/>
    </source>
</evidence>
<comment type="cofactor">
    <cofactor evidence="1">
        <name>Mg(2+)</name>
        <dbReference type="ChEBI" id="CHEBI:18420"/>
    </cofactor>
</comment>
<evidence type="ECO:0000256" key="7">
    <source>
        <dbReference type="ARBA" id="ARBA00022723"/>
    </source>
</evidence>
<evidence type="ECO:0000256" key="1">
    <source>
        <dbReference type="ARBA" id="ARBA00001946"/>
    </source>
</evidence>
<dbReference type="GO" id="GO:0008879">
    <property type="term" value="F:glucose-1-phosphate thymidylyltransferase activity"/>
    <property type="evidence" value="ECO:0007669"/>
    <property type="project" value="UniProtKB-EC"/>
</dbReference>
<proteinExistence type="inferred from homology"/>
<comment type="catalytic activity">
    <reaction evidence="11">
        <text>dTTP + alpha-D-glucose 1-phosphate + H(+) = dTDP-alpha-D-glucose + diphosphate</text>
        <dbReference type="Rhea" id="RHEA:15225"/>
        <dbReference type="ChEBI" id="CHEBI:15378"/>
        <dbReference type="ChEBI" id="CHEBI:33019"/>
        <dbReference type="ChEBI" id="CHEBI:37568"/>
        <dbReference type="ChEBI" id="CHEBI:57477"/>
        <dbReference type="ChEBI" id="CHEBI:58601"/>
        <dbReference type="EC" id="2.7.7.24"/>
    </reaction>
</comment>
<evidence type="ECO:0000256" key="6">
    <source>
        <dbReference type="ARBA" id="ARBA00022695"/>
    </source>
</evidence>
<reference evidence="13 14" key="1">
    <citation type="submission" date="2017-11" db="EMBL/GenBank/DDBJ databases">
        <title>Evolution of Phototrophy in the Chloroflexi Phylum Driven by Horizontal Gene Transfer.</title>
        <authorList>
            <person name="Ward L.M."/>
            <person name="Hemp J."/>
            <person name="Shih P.M."/>
            <person name="Mcglynn S.E."/>
            <person name="Fischer W."/>
        </authorList>
    </citation>
    <scope>NUCLEOTIDE SEQUENCE [LARGE SCALE GENOMIC DNA]</scope>
    <source>
        <strain evidence="13">JP3_7</strain>
    </source>
</reference>
<dbReference type="InterPro" id="IPR005835">
    <property type="entry name" value="NTP_transferase_dom"/>
</dbReference>
<gene>
    <name evidence="13" type="ORF">CUN48_17725</name>
</gene>
<dbReference type="Gene3D" id="3.90.550.10">
    <property type="entry name" value="Spore Coat Polysaccharide Biosynthesis Protein SpsA, Chain A"/>
    <property type="match status" value="1"/>
</dbReference>
<name>A0A2M8Q778_9CHLR</name>